<proteinExistence type="predicted"/>
<dbReference type="AlphaFoldDB" id="D5DIU3"/>
<evidence type="ECO:0000256" key="1">
    <source>
        <dbReference type="SAM" id="Phobius"/>
    </source>
</evidence>
<sequence length="63" mass="7227">MLLLWIIFSFSKGQGGEWWSMYHLNSHKYGPWALGISYIKISVAAVISLVIAYISSFGFKRKK</sequence>
<dbReference type="Proteomes" id="UP000002365">
    <property type="component" value="Chromosome"/>
</dbReference>
<name>D5DIU3_PRIM3</name>
<accession>D5DIU3</accession>
<protein>
    <submittedName>
        <fullName evidence="2">Uncharacterized protein</fullName>
    </submittedName>
</protein>
<keyword evidence="1" id="KW-0812">Transmembrane</keyword>
<dbReference type="HOGENOM" id="CLU_195788_0_0_9"/>
<gene>
    <name evidence="2" type="ordered locus">BMD_3679</name>
</gene>
<keyword evidence="1" id="KW-1133">Transmembrane helix</keyword>
<evidence type="ECO:0000313" key="3">
    <source>
        <dbReference type="Proteomes" id="UP000002365"/>
    </source>
</evidence>
<keyword evidence="1" id="KW-0472">Membrane</keyword>
<evidence type="ECO:0000313" key="2">
    <source>
        <dbReference type="EMBL" id="ADF40512.1"/>
    </source>
</evidence>
<organism evidence="2 3">
    <name type="scientific">Priestia megaterium (strain DSM 319 / IMG 1521)</name>
    <name type="common">Bacillus megaterium</name>
    <dbReference type="NCBI Taxonomy" id="592022"/>
    <lineage>
        <taxon>Bacteria</taxon>
        <taxon>Bacillati</taxon>
        <taxon>Bacillota</taxon>
        <taxon>Bacilli</taxon>
        <taxon>Bacillales</taxon>
        <taxon>Bacillaceae</taxon>
        <taxon>Priestia</taxon>
    </lineage>
</organism>
<dbReference type="KEGG" id="bmd:BMD_3679"/>
<feature type="transmembrane region" description="Helical" evidence="1">
    <location>
        <begin position="31"/>
        <end position="54"/>
    </location>
</feature>
<reference evidence="2 3" key="1">
    <citation type="journal article" date="2011" name="J. Bacteriol.">
        <title>Genome sequences of the biotechnologically important Bacillus megaterium strains QM B1551 and DSM319.</title>
        <authorList>
            <person name="Eppinger M."/>
            <person name="Bunk B."/>
            <person name="Johns M.A."/>
            <person name="Edirisinghe J.N."/>
            <person name="Kutumbaka K.K."/>
            <person name="Koenig S.S."/>
            <person name="Huot Creasy H."/>
            <person name="Rosovitz M.J."/>
            <person name="Riley D.R."/>
            <person name="Daugherty S."/>
            <person name="Martin M."/>
            <person name="Elbourne L.D."/>
            <person name="Paulsen I."/>
            <person name="Biedendieck R."/>
            <person name="Braun C."/>
            <person name="Grayburn S."/>
            <person name="Dhingra S."/>
            <person name="Lukyanchuk V."/>
            <person name="Ball B."/>
            <person name="Ul-Qamar R."/>
            <person name="Seibel J."/>
            <person name="Bremer E."/>
            <person name="Jahn D."/>
            <person name="Ravel J."/>
            <person name="Vary P.S."/>
        </authorList>
    </citation>
    <scope>NUCLEOTIDE SEQUENCE [LARGE SCALE GENOMIC DNA]</scope>
    <source>
        <strain evidence="3">DSM 319 / IMG 1521</strain>
    </source>
</reference>
<dbReference type="EMBL" id="CP001982">
    <property type="protein sequence ID" value="ADF40512.1"/>
    <property type="molecule type" value="Genomic_DNA"/>
</dbReference>